<feature type="domain" description="Xylanolytic transcriptional activator regulatory" evidence="4">
    <location>
        <begin position="280"/>
        <end position="354"/>
    </location>
</feature>
<sequence length="643" mass="72363">MVTSLIDTYHDSDRPRFPHDGSTIGDSPASHPRVPTEPGDIFISSTSPIYVGGGHWKAILGEISELREDLAQWDPNTNINDYAGSPMSGSSVLPRQGPLLLSYGNYDNFSFTRETILAALPDRRVVDRLVFSYFNELMPPFAIVHPPSFLQQVSRHHTAHAQSRLVEWVRCPWVSADELFAQYQNFWNSPDDVPIFWIGLLFSIICLSTQRQQNLASSSDSGNTDQESDPEAKSRPALLDQVTQCLLLGRYHNGGAYLIETLLHYMVIEHSSCLDSQTGNWLLFGIILRLALRMGYHRDPSLFPAIGVFHCEMRRRIWLVLYSMDTILSLQMGMPRMVKDGQWDTKPPRHLVDADLSEAMAELPPSRPVAEVTMTLFLLSRHEMTLIMGRIADWALATEETGSPELDSRILERRLRDAYASIDSGLKFTALSDCLSEPAPRVMWRLGTTVMYLQGLVYLTWRHLLPKSTSSASTQAIENNVAQNSGAAASRQTCIDSALKLLEYHDLVDAEGQPGGILYAARYVITSTLAHPFLMATTILTAHLSQTRTKLSPTLDNQHTARTAEIERILRQSHQVWIRQSARGSADARRASDMLGQLFQESQEPQTNRFFDWQDLVHLPQDHQMPVSWDTFPIFGSSNLDEG</sequence>
<dbReference type="Pfam" id="PF04082">
    <property type="entry name" value="Fungal_trans"/>
    <property type="match status" value="1"/>
</dbReference>
<organism evidence="5 6">
    <name type="scientific">Fusarium sarcochroum</name>
    <dbReference type="NCBI Taxonomy" id="1208366"/>
    <lineage>
        <taxon>Eukaryota</taxon>
        <taxon>Fungi</taxon>
        <taxon>Dikarya</taxon>
        <taxon>Ascomycota</taxon>
        <taxon>Pezizomycotina</taxon>
        <taxon>Sordariomycetes</taxon>
        <taxon>Hypocreomycetidae</taxon>
        <taxon>Hypocreales</taxon>
        <taxon>Nectriaceae</taxon>
        <taxon>Fusarium</taxon>
        <taxon>Fusarium lateritium species complex</taxon>
    </lineage>
</organism>
<dbReference type="InterPro" id="IPR007219">
    <property type="entry name" value="XnlR_reg_dom"/>
</dbReference>
<evidence type="ECO:0000256" key="3">
    <source>
        <dbReference type="SAM" id="MobiDB-lite"/>
    </source>
</evidence>
<protein>
    <recommendedName>
        <fullName evidence="4">Xylanolytic transcriptional activator regulatory domain-containing protein</fullName>
    </recommendedName>
</protein>
<dbReference type="PANTHER" id="PTHR31001">
    <property type="entry name" value="UNCHARACTERIZED TRANSCRIPTIONAL REGULATORY PROTEIN"/>
    <property type="match status" value="1"/>
</dbReference>
<dbReference type="InterPro" id="IPR050613">
    <property type="entry name" value="Sec_Metabolite_Reg"/>
</dbReference>
<dbReference type="SMART" id="SM00906">
    <property type="entry name" value="Fungal_trans"/>
    <property type="match status" value="1"/>
</dbReference>
<keyword evidence="2" id="KW-0539">Nucleus</keyword>
<evidence type="ECO:0000259" key="4">
    <source>
        <dbReference type="SMART" id="SM00906"/>
    </source>
</evidence>
<accession>A0A8H4TGY5</accession>
<dbReference type="PANTHER" id="PTHR31001:SF74">
    <property type="entry name" value="ZN(II)2CYS6 TRANSCRIPTION FACTOR (EUROFUNG)"/>
    <property type="match status" value="1"/>
</dbReference>
<dbReference type="GO" id="GO:0005634">
    <property type="term" value="C:nucleus"/>
    <property type="evidence" value="ECO:0007669"/>
    <property type="project" value="UniProtKB-SubCell"/>
</dbReference>
<proteinExistence type="predicted"/>
<reference evidence="5" key="1">
    <citation type="journal article" date="2020" name="BMC Genomics">
        <title>Correction to: Identification and distribution of gene clusters required for synthesis of sphingolipid metabolism inhibitors in diverse species of the filamentous fungus Fusarium.</title>
        <authorList>
            <person name="Kim H.S."/>
            <person name="Lohmar J.M."/>
            <person name="Busman M."/>
            <person name="Brown D.W."/>
            <person name="Naumann T.A."/>
            <person name="Divon H.H."/>
            <person name="Lysoe E."/>
            <person name="Uhlig S."/>
            <person name="Proctor R.H."/>
        </authorList>
    </citation>
    <scope>NUCLEOTIDE SEQUENCE</scope>
    <source>
        <strain evidence="5">NRRL 20472</strain>
    </source>
</reference>
<feature type="region of interest" description="Disordered" evidence="3">
    <location>
        <begin position="10"/>
        <end position="34"/>
    </location>
</feature>
<dbReference type="GO" id="GO:0008270">
    <property type="term" value="F:zinc ion binding"/>
    <property type="evidence" value="ECO:0007669"/>
    <property type="project" value="InterPro"/>
</dbReference>
<evidence type="ECO:0000313" key="5">
    <source>
        <dbReference type="EMBL" id="KAF4957808.1"/>
    </source>
</evidence>
<comment type="caution">
    <text evidence="5">The sequence shown here is derived from an EMBL/GenBank/DDBJ whole genome shotgun (WGS) entry which is preliminary data.</text>
</comment>
<dbReference type="GO" id="GO:0003677">
    <property type="term" value="F:DNA binding"/>
    <property type="evidence" value="ECO:0007669"/>
    <property type="project" value="InterPro"/>
</dbReference>
<dbReference type="GO" id="GO:0006351">
    <property type="term" value="P:DNA-templated transcription"/>
    <property type="evidence" value="ECO:0007669"/>
    <property type="project" value="InterPro"/>
</dbReference>
<dbReference type="AlphaFoldDB" id="A0A8H4TGY5"/>
<evidence type="ECO:0000256" key="2">
    <source>
        <dbReference type="ARBA" id="ARBA00023242"/>
    </source>
</evidence>
<evidence type="ECO:0000256" key="1">
    <source>
        <dbReference type="ARBA" id="ARBA00004123"/>
    </source>
</evidence>
<gene>
    <name evidence="5" type="ORF">FSARC_11184</name>
</gene>
<comment type="subcellular location">
    <subcellularLocation>
        <location evidence="1">Nucleus</location>
    </subcellularLocation>
</comment>
<dbReference type="OrthoDB" id="5431381at2759"/>
<dbReference type="CDD" id="cd12148">
    <property type="entry name" value="fungal_TF_MHR"/>
    <property type="match status" value="1"/>
</dbReference>
<dbReference type="EMBL" id="JABEXW010000714">
    <property type="protein sequence ID" value="KAF4957808.1"/>
    <property type="molecule type" value="Genomic_DNA"/>
</dbReference>
<name>A0A8H4TGY5_9HYPO</name>
<keyword evidence="6" id="KW-1185">Reference proteome</keyword>
<reference evidence="5" key="2">
    <citation type="submission" date="2020-05" db="EMBL/GenBank/DDBJ databases">
        <authorList>
            <person name="Kim H.-S."/>
            <person name="Proctor R.H."/>
            <person name="Brown D.W."/>
        </authorList>
    </citation>
    <scope>NUCLEOTIDE SEQUENCE</scope>
    <source>
        <strain evidence="5">NRRL 20472</strain>
    </source>
</reference>
<dbReference type="Proteomes" id="UP000622797">
    <property type="component" value="Unassembled WGS sequence"/>
</dbReference>
<feature type="compositionally biased region" description="Basic and acidic residues" evidence="3">
    <location>
        <begin position="10"/>
        <end position="19"/>
    </location>
</feature>
<evidence type="ECO:0000313" key="6">
    <source>
        <dbReference type="Proteomes" id="UP000622797"/>
    </source>
</evidence>